<gene>
    <name evidence="4" type="ORF">CVT24_005748</name>
</gene>
<comment type="similarity">
    <text evidence="2">Belongs to the Nudix hydrolase family.</text>
</comment>
<proteinExistence type="inferred from homology"/>
<evidence type="ECO:0000256" key="1">
    <source>
        <dbReference type="ARBA" id="ARBA00022801"/>
    </source>
</evidence>
<dbReference type="SUPFAM" id="SSF55811">
    <property type="entry name" value="Nudix"/>
    <property type="match status" value="1"/>
</dbReference>
<sequence>MTETNPRIISRVEMSPADAKWITLKKIKYVDQEGVERLWECAERRTRKSTGVDAVAIFAIIRSKTNAFPPSTVVIEQYRPPIGKVIVELPAGLIDEGESAESTAIRELLEETGYVADKVIEVSPVVVCDPGMTNANMQLVVLNVTLDDQLEFPTPKLEVGEHIITKVIPMSKLKAELEEYARKDFVVDARLSHFASGFALAQELKM</sequence>
<dbReference type="EMBL" id="NHTK01006129">
    <property type="protein sequence ID" value="PPQ63203.1"/>
    <property type="molecule type" value="Genomic_DNA"/>
</dbReference>
<dbReference type="Pfam" id="PF00293">
    <property type="entry name" value="NUDIX"/>
    <property type="match status" value="1"/>
</dbReference>
<evidence type="ECO:0000256" key="2">
    <source>
        <dbReference type="RuleBase" id="RU003476"/>
    </source>
</evidence>
<dbReference type="Gene3D" id="3.90.79.10">
    <property type="entry name" value="Nucleoside Triphosphate Pyrophosphohydrolase"/>
    <property type="match status" value="1"/>
</dbReference>
<dbReference type="PANTHER" id="PTHR11839:SF1">
    <property type="entry name" value="ADP-SUGAR PYROPHOSPHATASE"/>
    <property type="match status" value="1"/>
</dbReference>
<dbReference type="FunCoup" id="A0A409V968">
    <property type="interactions" value="435"/>
</dbReference>
<dbReference type="InterPro" id="IPR015797">
    <property type="entry name" value="NUDIX_hydrolase-like_dom_sf"/>
</dbReference>
<dbReference type="InterPro" id="IPR020476">
    <property type="entry name" value="Nudix_hydrolase"/>
</dbReference>
<feature type="domain" description="Nudix hydrolase" evidence="3">
    <location>
        <begin position="50"/>
        <end position="191"/>
    </location>
</feature>
<dbReference type="GO" id="GO:0047631">
    <property type="term" value="F:ADP-ribose diphosphatase activity"/>
    <property type="evidence" value="ECO:0007669"/>
    <property type="project" value="TreeGrafter"/>
</dbReference>
<dbReference type="GO" id="GO:0006753">
    <property type="term" value="P:nucleoside phosphate metabolic process"/>
    <property type="evidence" value="ECO:0007669"/>
    <property type="project" value="TreeGrafter"/>
</dbReference>
<accession>A0A409V968</accession>
<protein>
    <recommendedName>
        <fullName evidence="3">Nudix hydrolase domain-containing protein</fullName>
    </recommendedName>
</protein>
<reference evidence="4 5" key="1">
    <citation type="journal article" date="2018" name="Evol. Lett.">
        <title>Horizontal gene cluster transfer increased hallucinogenic mushroom diversity.</title>
        <authorList>
            <person name="Reynolds H.T."/>
            <person name="Vijayakumar V."/>
            <person name="Gluck-Thaler E."/>
            <person name="Korotkin H.B."/>
            <person name="Matheny P.B."/>
            <person name="Slot J.C."/>
        </authorList>
    </citation>
    <scope>NUCLEOTIDE SEQUENCE [LARGE SCALE GENOMIC DNA]</scope>
    <source>
        <strain evidence="4 5">2629</strain>
    </source>
</reference>
<dbReference type="PROSITE" id="PS00893">
    <property type="entry name" value="NUDIX_BOX"/>
    <property type="match status" value="1"/>
</dbReference>
<name>A0A409V968_9AGAR</name>
<dbReference type="InterPro" id="IPR020084">
    <property type="entry name" value="NUDIX_hydrolase_CS"/>
</dbReference>
<keyword evidence="1 2" id="KW-0378">Hydrolase</keyword>
<evidence type="ECO:0000313" key="5">
    <source>
        <dbReference type="Proteomes" id="UP000284842"/>
    </source>
</evidence>
<dbReference type="Proteomes" id="UP000284842">
    <property type="component" value="Unassembled WGS sequence"/>
</dbReference>
<dbReference type="InParanoid" id="A0A409V968"/>
<dbReference type="InterPro" id="IPR000086">
    <property type="entry name" value="NUDIX_hydrolase_dom"/>
</dbReference>
<evidence type="ECO:0000259" key="3">
    <source>
        <dbReference type="PROSITE" id="PS51462"/>
    </source>
</evidence>
<dbReference type="OrthoDB" id="10249920at2759"/>
<dbReference type="PRINTS" id="PR00502">
    <property type="entry name" value="NUDIXFAMILY"/>
</dbReference>
<comment type="caution">
    <text evidence="4">The sequence shown here is derived from an EMBL/GenBank/DDBJ whole genome shotgun (WGS) entry which is preliminary data.</text>
</comment>
<dbReference type="CDD" id="cd18888">
    <property type="entry name" value="NUDIX_ADPRase_Nudt5"/>
    <property type="match status" value="1"/>
</dbReference>
<dbReference type="STRING" id="181874.A0A409V968"/>
<dbReference type="FunFam" id="3.90.79.10:FF:000016">
    <property type="entry name" value="ADP-sugar pyrophosphatase isoform X1"/>
    <property type="match status" value="1"/>
</dbReference>
<organism evidence="4 5">
    <name type="scientific">Panaeolus cyanescens</name>
    <dbReference type="NCBI Taxonomy" id="181874"/>
    <lineage>
        <taxon>Eukaryota</taxon>
        <taxon>Fungi</taxon>
        <taxon>Dikarya</taxon>
        <taxon>Basidiomycota</taxon>
        <taxon>Agaricomycotina</taxon>
        <taxon>Agaricomycetes</taxon>
        <taxon>Agaricomycetidae</taxon>
        <taxon>Agaricales</taxon>
        <taxon>Agaricineae</taxon>
        <taxon>Galeropsidaceae</taxon>
        <taxon>Panaeolus</taxon>
    </lineage>
</organism>
<dbReference type="PROSITE" id="PS51462">
    <property type="entry name" value="NUDIX"/>
    <property type="match status" value="1"/>
</dbReference>
<dbReference type="PANTHER" id="PTHR11839">
    <property type="entry name" value="UDP/ADP-SUGAR PYROPHOSPHATASE"/>
    <property type="match status" value="1"/>
</dbReference>
<keyword evidence="5" id="KW-1185">Reference proteome</keyword>
<dbReference type="GO" id="GO:0005634">
    <property type="term" value="C:nucleus"/>
    <property type="evidence" value="ECO:0007669"/>
    <property type="project" value="TreeGrafter"/>
</dbReference>
<dbReference type="GO" id="GO:0019693">
    <property type="term" value="P:ribose phosphate metabolic process"/>
    <property type="evidence" value="ECO:0007669"/>
    <property type="project" value="TreeGrafter"/>
</dbReference>
<evidence type="ECO:0000313" key="4">
    <source>
        <dbReference type="EMBL" id="PPQ63203.1"/>
    </source>
</evidence>
<dbReference type="AlphaFoldDB" id="A0A409V968"/>